<protein>
    <submittedName>
        <fullName evidence="1">Uncharacterized protein</fullName>
    </submittedName>
</protein>
<name>A0A1S1V5T8_9FIRM</name>
<dbReference type="EMBL" id="MKIE01000005">
    <property type="protein sequence ID" value="OHW62006.1"/>
    <property type="molecule type" value="Genomic_DNA"/>
</dbReference>
<proteinExistence type="predicted"/>
<reference evidence="1 2" key="1">
    <citation type="submission" date="2016-09" db="EMBL/GenBank/DDBJ databases">
        <title>Genome sequence of Eubacterium angustum.</title>
        <authorList>
            <person name="Poehlein A."/>
            <person name="Daniel R."/>
        </authorList>
    </citation>
    <scope>NUCLEOTIDE SEQUENCE [LARGE SCALE GENOMIC DNA]</scope>
    <source>
        <strain evidence="1 2">DSM 1989</strain>
    </source>
</reference>
<keyword evidence="2" id="KW-1185">Reference proteome</keyword>
<evidence type="ECO:0000313" key="2">
    <source>
        <dbReference type="Proteomes" id="UP000180254"/>
    </source>
</evidence>
<dbReference type="Proteomes" id="UP000180254">
    <property type="component" value="Unassembled WGS sequence"/>
</dbReference>
<dbReference type="STRING" id="39480.EUAN_14540"/>
<accession>A0A1S1V5T8</accession>
<gene>
    <name evidence="1" type="ORF">EUAN_14540</name>
</gene>
<dbReference type="AlphaFoldDB" id="A0A1S1V5T8"/>
<sequence length="112" mass="12684">MRNIVQGGIVMSNLKFEFGDDVKEYLKYEVSDTLTIIREPQQSEYAVQCEFITSTTPPKEGDGDFEKFVQDGITFHVSKKNIDLSEVSAIKLKVSEYESDLAGRNIDVELVK</sequence>
<evidence type="ECO:0000313" key="1">
    <source>
        <dbReference type="EMBL" id="OHW62006.1"/>
    </source>
</evidence>
<organism evidence="1 2">
    <name type="scientific">Andreesenia angusta</name>
    <dbReference type="NCBI Taxonomy" id="39480"/>
    <lineage>
        <taxon>Bacteria</taxon>
        <taxon>Bacillati</taxon>
        <taxon>Bacillota</taxon>
        <taxon>Tissierellia</taxon>
        <taxon>Tissierellales</taxon>
        <taxon>Gottschalkiaceae</taxon>
        <taxon>Andreesenia</taxon>
    </lineage>
</organism>
<comment type="caution">
    <text evidence="1">The sequence shown here is derived from an EMBL/GenBank/DDBJ whole genome shotgun (WGS) entry which is preliminary data.</text>
</comment>